<feature type="region of interest" description="Disordered" evidence="2">
    <location>
        <begin position="186"/>
        <end position="254"/>
    </location>
</feature>
<dbReference type="EMBL" id="BFEA01000010">
    <property type="protein sequence ID" value="GBG60308.1"/>
    <property type="molecule type" value="Genomic_DNA"/>
</dbReference>
<gene>
    <name evidence="3" type="ORF">CBR_g4263</name>
</gene>
<feature type="compositionally biased region" description="Basic and acidic residues" evidence="2">
    <location>
        <begin position="212"/>
        <end position="233"/>
    </location>
</feature>
<organism evidence="3 4">
    <name type="scientific">Chara braunii</name>
    <name type="common">Braun's stonewort</name>
    <dbReference type="NCBI Taxonomy" id="69332"/>
    <lineage>
        <taxon>Eukaryota</taxon>
        <taxon>Viridiplantae</taxon>
        <taxon>Streptophyta</taxon>
        <taxon>Charophyceae</taxon>
        <taxon>Charales</taxon>
        <taxon>Characeae</taxon>
        <taxon>Chara</taxon>
    </lineage>
</organism>
<dbReference type="SUPFAM" id="SSF50630">
    <property type="entry name" value="Acid proteases"/>
    <property type="match status" value="1"/>
</dbReference>
<dbReference type="Pfam" id="PF13975">
    <property type="entry name" value="gag-asp_proteas"/>
    <property type="match status" value="1"/>
</dbReference>
<sequence>MDKLNEIITSSMDGDMYDKWGTLIDPKILGGTRKEALRVAGLGSNAPAMFRIWQKKEDPFIKVEDVTELGEQLRKGLKIDQEEEDAPLIELKPREDEVVRESPKDTLERMEDLIGKIGRLNTRMMGICEEVKIMELRVPHVFTMNQGSGGERPREPNSMALRASLVAGSEAAYQALKNFLPHTARRAKGGSTTKEQEQAPPPPPEEPSIDIGKGEKNQDEQLREEEDRKAEQRAKKRKQGGKEGKEKVGEKSKKKWKYQTSFEEGVDLENFVNKLLDGHNDLLKLKEILAIAPKLRELVKAKLVRKKVATVRLGDLIPKEANWTVVGSKMDWKSVGTGFIEVNIRGRACSRMLDTGAEMNIINLETAERLRLEVDKSDFGYLNGASGKSGHTGVTSNVIVEVERIKVCSCFYVMPSLDLPILLRRSFLSRSEAVLINKHDGTMYAISCDPVCGNFEVLTCANTGPHYSKNRLNAGSYTFEESEDKKRELEWGSGEEDEDEEDEGLVLSLANTDQAMCMVSAYAMADQEVIMALADRLGAAMTRKGGVAGPSRPASGKERRRGSRRVTRDADGMPIYKKGDNLRLFLREFEDHAFGWEWDTPTMLSKVNGVGECQLKIEEITTDCLGWMTFKTEMWVEYGDLRRDGIKDDIIFYGTNVEDFEDSLTLYAERKGWKEEEKLEQVMARVDPMEYESMRKIKEEGSKLRSDLDKLIRLHELLRDDCEWLLEGGVEVAEKLEGAGRSQRGNDEDGKMEASIKELQEMVKEKEELLNQGVASHIPEILKEIQGLRKREESRDAQVEKMEKEVESMRVEMSKVREEQQELKKQVEALNIALDSKNNEVEKERVEREKLDKEVGKLEGKVNKQEKEMEALRKVSQEGGAEMPTKIVEWNDELGFEIRSITGTLHAPEQGQRE</sequence>
<reference evidence="3 4" key="1">
    <citation type="journal article" date="2018" name="Cell">
        <title>The Chara Genome: Secondary Complexity and Implications for Plant Terrestrialization.</title>
        <authorList>
            <person name="Nishiyama T."/>
            <person name="Sakayama H."/>
            <person name="Vries J.D."/>
            <person name="Buschmann H."/>
            <person name="Saint-Marcoux D."/>
            <person name="Ullrich K.K."/>
            <person name="Haas F.B."/>
            <person name="Vanderstraeten L."/>
            <person name="Becker D."/>
            <person name="Lang D."/>
            <person name="Vosolsobe S."/>
            <person name="Rombauts S."/>
            <person name="Wilhelmsson P.K.I."/>
            <person name="Janitza P."/>
            <person name="Kern R."/>
            <person name="Heyl A."/>
            <person name="Rumpler F."/>
            <person name="Villalobos L.I.A.C."/>
            <person name="Clay J.M."/>
            <person name="Skokan R."/>
            <person name="Toyoda A."/>
            <person name="Suzuki Y."/>
            <person name="Kagoshima H."/>
            <person name="Schijlen E."/>
            <person name="Tajeshwar N."/>
            <person name="Catarino B."/>
            <person name="Hetherington A.J."/>
            <person name="Saltykova A."/>
            <person name="Bonnot C."/>
            <person name="Breuninger H."/>
            <person name="Symeonidi A."/>
            <person name="Radhakrishnan G.V."/>
            <person name="Van Nieuwerburgh F."/>
            <person name="Deforce D."/>
            <person name="Chang C."/>
            <person name="Karol K.G."/>
            <person name="Hedrich R."/>
            <person name="Ulvskov P."/>
            <person name="Glockner G."/>
            <person name="Delwiche C.F."/>
            <person name="Petrasek J."/>
            <person name="Van de Peer Y."/>
            <person name="Friml J."/>
            <person name="Beilby M."/>
            <person name="Dolan L."/>
            <person name="Kohara Y."/>
            <person name="Sugano S."/>
            <person name="Fujiyama A."/>
            <person name="Delaux P.-M."/>
            <person name="Quint M."/>
            <person name="TheiBen G."/>
            <person name="Hagemann M."/>
            <person name="Harholt J."/>
            <person name="Dunand C."/>
            <person name="Zachgo S."/>
            <person name="Langdale J."/>
            <person name="Maumus F."/>
            <person name="Straeten D.V.D."/>
            <person name="Gould S.B."/>
            <person name="Rensing S.A."/>
        </authorList>
    </citation>
    <scope>NUCLEOTIDE SEQUENCE [LARGE SCALE GENOMIC DNA]</scope>
    <source>
        <strain evidence="3 4">S276</strain>
    </source>
</reference>
<comment type="caution">
    <text evidence="3">The sequence shown here is derived from an EMBL/GenBank/DDBJ whole genome shotgun (WGS) entry which is preliminary data.</text>
</comment>
<dbReference type="CDD" id="cd00303">
    <property type="entry name" value="retropepsin_like"/>
    <property type="match status" value="1"/>
</dbReference>
<dbReference type="Proteomes" id="UP000265515">
    <property type="component" value="Unassembled WGS sequence"/>
</dbReference>
<protein>
    <recommendedName>
        <fullName evidence="5">Peptidase A2 domain-containing protein</fullName>
    </recommendedName>
</protein>
<dbReference type="AlphaFoldDB" id="A0A388JRA9"/>
<dbReference type="Gene3D" id="2.40.70.10">
    <property type="entry name" value="Acid Proteases"/>
    <property type="match status" value="1"/>
</dbReference>
<keyword evidence="4" id="KW-1185">Reference proteome</keyword>
<dbReference type="Gramene" id="GBG60308">
    <property type="protein sequence ID" value="GBG60308"/>
    <property type="gene ID" value="CBR_g4263"/>
</dbReference>
<feature type="coiled-coil region" evidence="1">
    <location>
        <begin position="752"/>
        <end position="875"/>
    </location>
</feature>
<feature type="compositionally biased region" description="Basic and acidic residues" evidence="2">
    <location>
        <begin position="240"/>
        <end position="251"/>
    </location>
</feature>
<name>A0A388JRA9_CHABU</name>
<keyword evidence="1" id="KW-0175">Coiled coil</keyword>
<evidence type="ECO:0000313" key="4">
    <source>
        <dbReference type="Proteomes" id="UP000265515"/>
    </source>
</evidence>
<proteinExistence type="predicted"/>
<feature type="region of interest" description="Disordered" evidence="2">
    <location>
        <begin position="479"/>
        <end position="501"/>
    </location>
</feature>
<dbReference type="InterPro" id="IPR021109">
    <property type="entry name" value="Peptidase_aspartic_dom_sf"/>
</dbReference>
<evidence type="ECO:0000256" key="2">
    <source>
        <dbReference type="SAM" id="MobiDB-lite"/>
    </source>
</evidence>
<accession>A0A388JRA9</accession>
<feature type="region of interest" description="Disordered" evidence="2">
    <location>
        <begin position="543"/>
        <end position="572"/>
    </location>
</feature>
<evidence type="ECO:0000256" key="1">
    <source>
        <dbReference type="SAM" id="Coils"/>
    </source>
</evidence>
<evidence type="ECO:0000313" key="3">
    <source>
        <dbReference type="EMBL" id="GBG60308.1"/>
    </source>
</evidence>
<evidence type="ECO:0008006" key="5">
    <source>
        <dbReference type="Google" id="ProtNLM"/>
    </source>
</evidence>